<dbReference type="Proteomes" id="UP000050421">
    <property type="component" value="Unassembled WGS sequence"/>
</dbReference>
<feature type="chain" id="PRO_5006147915" description="Pyrrolo-quinoline quinone repeat domain-containing protein" evidence="1">
    <location>
        <begin position="21"/>
        <end position="631"/>
    </location>
</feature>
<evidence type="ECO:0000256" key="1">
    <source>
        <dbReference type="SAM" id="SignalP"/>
    </source>
</evidence>
<gene>
    <name evidence="3" type="ORF">HLUCCX10_05415</name>
</gene>
<sequence length="631" mass="67759">MKNLSFLWIALAFLASNALAQTAPTFKYTIGGKIEKMTLTDAGVLLVNGSNGLAGIKPGASSPHFNFAEYGKIKEEEMELVPMSPYVVLTQGGKSQIPGTIFANSKRTVIDVITGEKVFVTEENGWKQIAQLKIFIPENKLVVVGNREKSEGEVLAVGIYDLATGKQDGFANLDPNAGKVRSAAAVPMSSGAPFLLNDQVFVPTTKGVVSADVKDGSIIWQNEIKNITSMVADESGNEIYGFEERPNGDTRIHKFGKDGQELWDKERKIKGSVTRFQILPGGLAVVSDVFKGGSSLVSQIGGSGESKIAFLNASNGEDLWEKAPKTKGYVQHFYVMEDGILFGLADGGINKIKFDGTPLFKKPIDTGANIHTMATTPQGMIYITDTDANIIDLNTGDAKWKKGIQYKKATSVTSAYDQANGRYLISTGEEILAIDENTGDLSTLAKLKFEGKESPNTMGMRSSGLYLASDQNMILLDGNGKENYHVFHKAPGQSAFAKVALGALTVASATVAAAAASQSTYSYNIGEYSSAEAQRAKTNAAAANSFSNISSISYGEMTKRFKATMATANDQFILTSLSDGVGLVKVNKDTGNTEKEIVLKDKKPIYEVDDIEGYLYYLSGSGEISAFDLKN</sequence>
<dbReference type="InterPro" id="IPR015943">
    <property type="entry name" value="WD40/YVTN_repeat-like_dom_sf"/>
</dbReference>
<evidence type="ECO:0000259" key="2">
    <source>
        <dbReference type="Pfam" id="PF13360"/>
    </source>
</evidence>
<dbReference type="Pfam" id="PF13360">
    <property type="entry name" value="PQQ_2"/>
    <property type="match status" value="2"/>
</dbReference>
<dbReference type="InterPro" id="IPR002372">
    <property type="entry name" value="PQQ_rpt_dom"/>
</dbReference>
<dbReference type="EMBL" id="LJXT01000024">
    <property type="protein sequence ID" value="KPQ18609.1"/>
    <property type="molecule type" value="Genomic_DNA"/>
</dbReference>
<keyword evidence="1" id="KW-0732">Signal</keyword>
<dbReference type="eggNOG" id="COG1520">
    <property type="taxonomic scope" value="Bacteria"/>
</dbReference>
<dbReference type="SUPFAM" id="SSF50998">
    <property type="entry name" value="Quinoprotein alcohol dehydrogenase-like"/>
    <property type="match status" value="1"/>
</dbReference>
<dbReference type="PANTHER" id="PTHR34512:SF30">
    <property type="entry name" value="OUTER MEMBRANE PROTEIN ASSEMBLY FACTOR BAMB"/>
    <property type="match status" value="1"/>
</dbReference>
<dbReference type="Gene3D" id="2.130.10.10">
    <property type="entry name" value="YVTN repeat-like/Quinoprotein amine dehydrogenase"/>
    <property type="match status" value="2"/>
</dbReference>
<name>A0A0P8AJ11_9BACT</name>
<reference evidence="3 4" key="1">
    <citation type="submission" date="2015-09" db="EMBL/GenBank/DDBJ databases">
        <title>Identification and resolution of microdiversity through metagenomic sequencing of parallel consortia.</title>
        <authorList>
            <person name="Nelson W.C."/>
            <person name="Romine M.F."/>
            <person name="Lindemann S.R."/>
        </authorList>
    </citation>
    <scope>NUCLEOTIDE SEQUENCE [LARGE SCALE GENOMIC DNA]</scope>
    <source>
        <strain evidence="3">HL-49</strain>
    </source>
</reference>
<feature type="signal peptide" evidence="1">
    <location>
        <begin position="1"/>
        <end position="20"/>
    </location>
</feature>
<feature type="domain" description="Pyrrolo-quinoline quinone repeat" evidence="2">
    <location>
        <begin position="306"/>
        <end position="442"/>
    </location>
</feature>
<accession>A0A0P8AJ11</accession>
<protein>
    <recommendedName>
        <fullName evidence="2">Pyrrolo-quinoline quinone repeat domain-containing protein</fullName>
    </recommendedName>
</protein>
<organism evidence="3 4">
    <name type="scientific">Algoriphagus marincola HL-49</name>
    <dbReference type="NCBI Taxonomy" id="1305737"/>
    <lineage>
        <taxon>Bacteria</taxon>
        <taxon>Pseudomonadati</taxon>
        <taxon>Bacteroidota</taxon>
        <taxon>Cytophagia</taxon>
        <taxon>Cytophagales</taxon>
        <taxon>Cyclobacteriaceae</taxon>
        <taxon>Algoriphagus</taxon>
    </lineage>
</organism>
<evidence type="ECO:0000313" key="3">
    <source>
        <dbReference type="EMBL" id="KPQ18609.1"/>
    </source>
</evidence>
<dbReference type="PATRIC" id="fig|1305737.6.peg.1744"/>
<proteinExistence type="predicted"/>
<dbReference type="STRING" id="1305737.GCA_000526355_00027"/>
<dbReference type="PANTHER" id="PTHR34512">
    <property type="entry name" value="CELL SURFACE PROTEIN"/>
    <property type="match status" value="1"/>
</dbReference>
<dbReference type="OrthoDB" id="725093at2"/>
<dbReference type="AlphaFoldDB" id="A0A0P8AJ11"/>
<comment type="caution">
    <text evidence="3">The sequence shown here is derived from an EMBL/GenBank/DDBJ whole genome shotgun (WGS) entry which is preliminary data.</text>
</comment>
<dbReference type="InterPro" id="IPR011047">
    <property type="entry name" value="Quinoprotein_ADH-like_sf"/>
</dbReference>
<evidence type="ECO:0000313" key="4">
    <source>
        <dbReference type="Proteomes" id="UP000050421"/>
    </source>
</evidence>
<feature type="domain" description="Pyrrolo-quinoline quinone repeat" evidence="2">
    <location>
        <begin position="141"/>
        <end position="243"/>
    </location>
</feature>